<evidence type="ECO:0000256" key="2">
    <source>
        <dbReference type="ARBA" id="ARBA00012434"/>
    </source>
</evidence>
<dbReference type="Pfam" id="PF00069">
    <property type="entry name" value="Pkinase"/>
    <property type="match status" value="1"/>
</dbReference>
<dbReference type="GO" id="GO:0010468">
    <property type="term" value="P:regulation of gene expression"/>
    <property type="evidence" value="ECO:0007669"/>
    <property type="project" value="UniProtKB-ARBA"/>
</dbReference>
<feature type="region of interest" description="Disordered" evidence="13">
    <location>
        <begin position="325"/>
        <end position="361"/>
    </location>
</feature>
<comment type="catalytic activity">
    <reaction evidence="10">
        <text>L-threonyl-[protein] + ATP = O-phospho-L-threonyl-[protein] + ADP + H(+)</text>
        <dbReference type="Rhea" id="RHEA:46608"/>
        <dbReference type="Rhea" id="RHEA-COMP:11060"/>
        <dbReference type="Rhea" id="RHEA-COMP:11605"/>
        <dbReference type="ChEBI" id="CHEBI:15378"/>
        <dbReference type="ChEBI" id="CHEBI:30013"/>
        <dbReference type="ChEBI" id="CHEBI:30616"/>
        <dbReference type="ChEBI" id="CHEBI:61977"/>
        <dbReference type="ChEBI" id="CHEBI:456216"/>
        <dbReference type="EC" id="2.7.11.17"/>
    </reaction>
</comment>
<dbReference type="SMART" id="SM00220">
    <property type="entry name" value="S_TKc"/>
    <property type="match status" value="1"/>
</dbReference>
<dbReference type="GO" id="GO:0004683">
    <property type="term" value="F:calcium/calmodulin-dependent protein kinase activity"/>
    <property type="evidence" value="ECO:0007669"/>
    <property type="project" value="UniProtKB-EC"/>
</dbReference>
<dbReference type="FunFam" id="1.10.510.10:FF:000001">
    <property type="entry name" value="Calcium/calmodulin-dependent protein kinase type II subunit delta"/>
    <property type="match status" value="1"/>
</dbReference>
<keyword evidence="6 12" id="KW-0547">Nucleotide-binding</keyword>
<feature type="domain" description="Protein kinase" evidence="14">
    <location>
        <begin position="14"/>
        <end position="272"/>
    </location>
</feature>
<dbReference type="RefSeq" id="XP_032453250.1">
    <property type="nucleotide sequence ID" value="XM_032597359.1"/>
</dbReference>
<evidence type="ECO:0000259" key="14">
    <source>
        <dbReference type="PROSITE" id="PS50011"/>
    </source>
</evidence>
<keyword evidence="8 12" id="KW-0067">ATP-binding</keyword>
<keyword evidence="7" id="KW-0418">Kinase</keyword>
<dbReference type="Proteomes" id="UP000002358">
    <property type="component" value="Chromosome 2"/>
</dbReference>
<reference evidence="15" key="1">
    <citation type="submission" date="2021-01" db="UniProtKB">
        <authorList>
            <consortium name="EnsemblMetazoa"/>
        </authorList>
    </citation>
    <scope>IDENTIFICATION</scope>
</reference>
<dbReference type="Pfam" id="PF08332">
    <property type="entry name" value="CaMKII_AD"/>
    <property type="match status" value="1"/>
</dbReference>
<accession>A0A7M7QT25</accession>
<dbReference type="InterPro" id="IPR013543">
    <property type="entry name" value="Ca/CaM-dep_prot_kinase-assoc"/>
</dbReference>
<keyword evidence="5" id="KW-0808">Transferase</keyword>
<dbReference type="EC" id="2.7.11.17" evidence="2"/>
<evidence type="ECO:0000256" key="12">
    <source>
        <dbReference type="PROSITE-ProRule" id="PRU10141"/>
    </source>
</evidence>
<evidence type="ECO:0000256" key="8">
    <source>
        <dbReference type="ARBA" id="ARBA00022840"/>
    </source>
</evidence>
<dbReference type="InterPro" id="IPR017441">
    <property type="entry name" value="Protein_kinase_ATP_BS"/>
</dbReference>
<dbReference type="InterPro" id="IPR000719">
    <property type="entry name" value="Prot_kinase_dom"/>
</dbReference>
<comment type="similarity">
    <text evidence="1">Belongs to the protein kinase superfamily. CAMK Ser/Thr protein kinase family. CaMK subfamily.</text>
</comment>
<dbReference type="SUPFAM" id="SSF54427">
    <property type="entry name" value="NTF2-like"/>
    <property type="match status" value="1"/>
</dbReference>
<sequence length="557" mass="62230">MAAQPACTRFSDNYDLKEELGKGAFSVVRRCVQKSTNLEFAAKIINTKKLSSRDFQKLEREARICRKLQHPNIVRLHDSIQEENFHYLVFDLVTGGELFEDIVAREFYSEADASHCIQQILESVHHCHHNGVVHRDLKPENLLLASKAKGAAVKLADFGLAIEVQGDTQAWYGFAGTPGYLSPEVLKKEPYGKPVDIWACGVILYILLVGYPPFWDEDQHRLYAQIKSGSYDYPTPEWDTVTPEAKNLINQMLTVNPSKRITASEALKHPWICQRERVASIVHRQETVDCLKKFNARRKLKGAILTTMLATRNFSSKYEAPGRSIITKKGDGSQVKESTDSTTTLEDDDVKEDKKGGVDRSSTVIAKEPEVAYASQGTPPSSPAAAASVFSRVIGAAQAQKQTPGSPLGIAAVLLQGAQARRQEIIKMTEQLIESINTGDFEAYTKICDPHLTAFEPEALGNLVEGMEFHKFYFDNVLGKNCKAVNTTILNPHVHLLGEDAACIAYVRLTQYMDKQGVAHTQQSEESRVWHKKDNKWQNVHFHRSAVTGPSPFSFNK</sequence>
<dbReference type="InterPro" id="IPR008271">
    <property type="entry name" value="Ser/Thr_kinase_AS"/>
</dbReference>
<evidence type="ECO:0000256" key="4">
    <source>
        <dbReference type="ARBA" id="ARBA00022553"/>
    </source>
</evidence>
<dbReference type="PROSITE" id="PS00107">
    <property type="entry name" value="PROTEIN_KINASE_ATP"/>
    <property type="match status" value="1"/>
</dbReference>
<dbReference type="Gene3D" id="3.10.450.50">
    <property type="match status" value="1"/>
</dbReference>
<comment type="catalytic activity">
    <reaction evidence="11">
        <text>L-seryl-[protein] + ATP = O-phospho-L-seryl-[protein] + ADP + H(+)</text>
        <dbReference type="Rhea" id="RHEA:17989"/>
        <dbReference type="Rhea" id="RHEA-COMP:9863"/>
        <dbReference type="Rhea" id="RHEA-COMP:11604"/>
        <dbReference type="ChEBI" id="CHEBI:15378"/>
        <dbReference type="ChEBI" id="CHEBI:29999"/>
        <dbReference type="ChEBI" id="CHEBI:30616"/>
        <dbReference type="ChEBI" id="CHEBI:83421"/>
        <dbReference type="ChEBI" id="CHEBI:456216"/>
        <dbReference type="EC" id="2.7.11.17"/>
    </reaction>
</comment>
<dbReference type="PANTHER" id="PTHR24347">
    <property type="entry name" value="SERINE/THREONINE-PROTEIN KINASE"/>
    <property type="match status" value="1"/>
</dbReference>
<dbReference type="SMR" id="A0A7M7QT25"/>
<dbReference type="AlphaFoldDB" id="A0A7M7QT25"/>
<dbReference type="InterPro" id="IPR032710">
    <property type="entry name" value="NTF2-like_dom_sf"/>
</dbReference>
<keyword evidence="16" id="KW-1185">Reference proteome</keyword>
<dbReference type="GO" id="GO:0005524">
    <property type="term" value="F:ATP binding"/>
    <property type="evidence" value="ECO:0007669"/>
    <property type="project" value="UniProtKB-UniRule"/>
</dbReference>
<dbReference type="GO" id="GO:0007613">
    <property type="term" value="P:memory"/>
    <property type="evidence" value="ECO:0007669"/>
    <property type="project" value="UniProtKB-ARBA"/>
</dbReference>
<dbReference type="CTD" id="43828"/>
<dbReference type="GO" id="GO:0030424">
    <property type="term" value="C:axon"/>
    <property type="evidence" value="ECO:0007669"/>
    <property type="project" value="UniProtKB-ARBA"/>
</dbReference>
<evidence type="ECO:0000256" key="6">
    <source>
        <dbReference type="ARBA" id="ARBA00022741"/>
    </source>
</evidence>
<evidence type="ECO:0000256" key="9">
    <source>
        <dbReference type="ARBA" id="ARBA00022860"/>
    </source>
</evidence>
<feature type="binding site" evidence="12">
    <location>
        <position position="43"/>
    </location>
    <ligand>
        <name>ATP</name>
        <dbReference type="ChEBI" id="CHEBI:30616"/>
    </ligand>
</feature>
<dbReference type="CDD" id="cd14086">
    <property type="entry name" value="STKc_CaMKII"/>
    <property type="match status" value="1"/>
</dbReference>
<dbReference type="GO" id="GO:0005516">
    <property type="term" value="F:calmodulin binding"/>
    <property type="evidence" value="ECO:0007669"/>
    <property type="project" value="UniProtKB-KW"/>
</dbReference>
<evidence type="ECO:0000256" key="5">
    <source>
        <dbReference type="ARBA" id="ARBA00022679"/>
    </source>
</evidence>
<dbReference type="Gene3D" id="1.10.510.10">
    <property type="entry name" value="Transferase(Phosphotransferase) domain 1"/>
    <property type="match status" value="1"/>
</dbReference>
<keyword evidence="3" id="KW-0723">Serine/threonine-protein kinase</keyword>
<organism evidence="15 16">
    <name type="scientific">Nasonia vitripennis</name>
    <name type="common">Parasitic wasp</name>
    <dbReference type="NCBI Taxonomy" id="7425"/>
    <lineage>
        <taxon>Eukaryota</taxon>
        <taxon>Metazoa</taxon>
        <taxon>Ecdysozoa</taxon>
        <taxon>Arthropoda</taxon>
        <taxon>Hexapoda</taxon>
        <taxon>Insecta</taxon>
        <taxon>Pterygota</taxon>
        <taxon>Neoptera</taxon>
        <taxon>Endopterygota</taxon>
        <taxon>Hymenoptera</taxon>
        <taxon>Apocrita</taxon>
        <taxon>Proctotrupomorpha</taxon>
        <taxon>Chalcidoidea</taxon>
        <taxon>Pteromalidae</taxon>
        <taxon>Pteromalinae</taxon>
        <taxon>Nasonia</taxon>
    </lineage>
</organism>
<evidence type="ECO:0000256" key="3">
    <source>
        <dbReference type="ARBA" id="ARBA00022527"/>
    </source>
</evidence>
<keyword evidence="4" id="KW-0597">Phosphoprotein</keyword>
<dbReference type="GO" id="GO:0007154">
    <property type="term" value="P:cell communication"/>
    <property type="evidence" value="ECO:0007669"/>
    <property type="project" value="UniProtKB-ARBA"/>
</dbReference>
<evidence type="ECO:0000313" key="16">
    <source>
        <dbReference type="Proteomes" id="UP000002358"/>
    </source>
</evidence>
<dbReference type="FunFam" id="3.30.200.20:FF:000002">
    <property type="entry name" value="Calcium/calmodulin-dependent protein kinase type II subunit delta isoform 2"/>
    <property type="match status" value="1"/>
</dbReference>
<name>A0A7M7QT25_NASVI</name>
<evidence type="ECO:0000313" key="15">
    <source>
        <dbReference type="EnsemblMetazoa" id="XP_032453250"/>
    </source>
</evidence>
<dbReference type="PROSITE" id="PS00108">
    <property type="entry name" value="PROTEIN_KINASE_ST"/>
    <property type="match status" value="1"/>
</dbReference>
<dbReference type="FunFam" id="3.10.450.50:FF:000009">
    <property type="entry name" value="Calcium/calmodulin-dependent protein kinase type II"/>
    <property type="match status" value="1"/>
</dbReference>
<proteinExistence type="inferred from homology"/>
<evidence type="ECO:0000256" key="7">
    <source>
        <dbReference type="ARBA" id="ARBA00022777"/>
    </source>
</evidence>
<evidence type="ECO:0000256" key="13">
    <source>
        <dbReference type="SAM" id="MobiDB-lite"/>
    </source>
</evidence>
<evidence type="ECO:0000256" key="10">
    <source>
        <dbReference type="ARBA" id="ARBA00047307"/>
    </source>
</evidence>
<dbReference type="EnsemblMetazoa" id="XM_032597359">
    <property type="protein sequence ID" value="XP_032453250"/>
    <property type="gene ID" value="LOC100122555"/>
</dbReference>
<evidence type="ECO:0000256" key="1">
    <source>
        <dbReference type="ARBA" id="ARBA00005354"/>
    </source>
</evidence>
<dbReference type="Gene3D" id="6.10.140.620">
    <property type="match status" value="1"/>
</dbReference>
<dbReference type="InterPro" id="IPR011009">
    <property type="entry name" value="Kinase-like_dom_sf"/>
</dbReference>
<dbReference type="PROSITE" id="PS50011">
    <property type="entry name" value="PROTEIN_KINASE_DOM"/>
    <property type="match status" value="1"/>
</dbReference>
<dbReference type="GeneID" id="100122555"/>
<dbReference type="Gene3D" id="3.30.200.20">
    <property type="entry name" value="Phosphorylase Kinase, domain 1"/>
    <property type="match status" value="1"/>
</dbReference>
<dbReference type="SUPFAM" id="SSF56112">
    <property type="entry name" value="Protein kinase-like (PK-like)"/>
    <property type="match status" value="1"/>
</dbReference>
<keyword evidence="9" id="KW-0112">Calmodulin-binding</keyword>
<dbReference type="GO" id="GO:0023052">
    <property type="term" value="P:signaling"/>
    <property type="evidence" value="ECO:0007669"/>
    <property type="project" value="UniProtKB-ARBA"/>
</dbReference>
<evidence type="ECO:0000256" key="11">
    <source>
        <dbReference type="ARBA" id="ARBA00047430"/>
    </source>
</evidence>
<protein>
    <recommendedName>
        <fullName evidence="2">calcium/calmodulin-dependent protein kinase</fullName>
        <ecNumber evidence="2">2.7.11.17</ecNumber>
    </recommendedName>
</protein>